<dbReference type="PANTHER" id="PTHR36452">
    <property type="entry name" value="CHROMOSOME 12, WHOLE GENOME SHOTGUN SEQUENCE"/>
    <property type="match status" value="1"/>
</dbReference>
<gene>
    <name evidence="1" type="ORF">AU252_16255</name>
</gene>
<dbReference type="PIRSF" id="PIRSF028451">
    <property type="entry name" value="UCP028451"/>
    <property type="match status" value="1"/>
</dbReference>
<sequence length="211" mass="23170">MSTFQGIPAGAFTFYAELEHNNNREWWLEHKDSYNTLVRVPVTALLAELEPRFGPGKIFRPNRDIRFSQDKSPYKTAQGAFASSQEGVGYYVQVSADGLLVGGGCHTSTPAQLARFRNSVDASGTGESLRHIVETVAAAGFAVEGEKLKTVPRGFDTDHPRAELLKHKSLSAGIELGQPEWLDSPAAVQEIEALWDKLRPLVDWVGRHAAP</sequence>
<dbReference type="EMBL" id="CP013747">
    <property type="protein sequence ID" value="ALV42504.1"/>
    <property type="molecule type" value="Genomic_DNA"/>
</dbReference>
<dbReference type="RefSeq" id="WP_058931621.1">
    <property type="nucleotide sequence ID" value="NZ_CP013747.1"/>
</dbReference>
<dbReference type="STRING" id="121292.AU252_16255"/>
<dbReference type="InterPro" id="IPR012808">
    <property type="entry name" value="CHP02453"/>
</dbReference>
<evidence type="ECO:0008006" key="3">
    <source>
        <dbReference type="Google" id="ProtNLM"/>
    </source>
</evidence>
<dbReference type="AlphaFoldDB" id="A0A0U3PJE6"/>
<dbReference type="PANTHER" id="PTHR36452:SF1">
    <property type="entry name" value="DUF2461 DOMAIN-CONTAINING PROTEIN"/>
    <property type="match status" value="1"/>
</dbReference>
<protein>
    <recommendedName>
        <fullName evidence="3">TIGR02453 family protein</fullName>
    </recommendedName>
</protein>
<reference evidence="1 2" key="1">
    <citation type="submission" date="2015-12" db="EMBL/GenBank/DDBJ databases">
        <authorList>
            <person name="Shamseldin A."/>
            <person name="Moawad H."/>
            <person name="Abd El-Rahim W.M."/>
            <person name="Sadowsky M.J."/>
        </authorList>
    </citation>
    <scope>NUCLEOTIDE SEQUENCE [LARGE SCALE GENOMIC DNA]</scope>
    <source>
        <strain evidence="1 2">Ar51</strain>
    </source>
</reference>
<evidence type="ECO:0000313" key="1">
    <source>
        <dbReference type="EMBL" id="ALV42504.1"/>
    </source>
</evidence>
<name>A0A0U3PJE6_9MICC</name>
<accession>A0A0U3PJE6</accession>
<dbReference type="Proteomes" id="UP000065151">
    <property type="component" value="Chromosome"/>
</dbReference>
<dbReference type="Pfam" id="PF09365">
    <property type="entry name" value="DUF2461"/>
    <property type="match status" value="1"/>
</dbReference>
<proteinExistence type="predicted"/>
<organism evidence="1">
    <name type="scientific">Pseudarthrobacter sulfonivorans</name>
    <dbReference type="NCBI Taxonomy" id="121292"/>
    <lineage>
        <taxon>Bacteria</taxon>
        <taxon>Bacillati</taxon>
        <taxon>Actinomycetota</taxon>
        <taxon>Actinomycetes</taxon>
        <taxon>Micrococcales</taxon>
        <taxon>Micrococcaceae</taxon>
        <taxon>Pseudarthrobacter</taxon>
    </lineage>
</organism>
<evidence type="ECO:0000313" key="2">
    <source>
        <dbReference type="Proteomes" id="UP000065151"/>
    </source>
</evidence>
<dbReference type="NCBIfam" id="TIGR02453">
    <property type="entry name" value="TIGR02453 family protein"/>
    <property type="match status" value="1"/>
</dbReference>
<dbReference type="InterPro" id="IPR015996">
    <property type="entry name" value="UCP028451"/>
</dbReference>
<dbReference type="KEGG" id="psul:AU252_16255"/>